<protein>
    <submittedName>
        <fullName evidence="2">Uncharacterized protein</fullName>
    </submittedName>
</protein>
<feature type="compositionally biased region" description="Basic and acidic residues" evidence="1">
    <location>
        <begin position="38"/>
        <end position="51"/>
    </location>
</feature>
<dbReference type="AlphaFoldDB" id="A0ABD2LCF1"/>
<reference evidence="2 3" key="1">
    <citation type="submission" date="2024-10" db="EMBL/GenBank/DDBJ databases">
        <authorList>
            <person name="Kim D."/>
        </authorList>
    </citation>
    <scope>NUCLEOTIDE SEQUENCE [LARGE SCALE GENOMIC DNA]</scope>
    <source>
        <strain evidence="2">BH-2024</strain>
    </source>
</reference>
<name>A0ABD2LCF1_9BILA</name>
<comment type="caution">
    <text evidence="2">The sequence shown here is derived from an EMBL/GenBank/DDBJ whole genome shotgun (WGS) entry which is preliminary data.</text>
</comment>
<proteinExistence type="predicted"/>
<dbReference type="EMBL" id="JBICBT010000461">
    <property type="protein sequence ID" value="KAL3112895.1"/>
    <property type="molecule type" value="Genomic_DNA"/>
</dbReference>
<gene>
    <name evidence="2" type="ORF">niasHT_015601</name>
</gene>
<sequence>MKRNETNWAPKGRQSGAIAASQEELNSEKIAMTGRNGKATDNDKTNRRGQSAERIKIKIPFQMDFNFVLLSLDNWLIKEATLVEKVALELAVIKEQRQKVIGTETGRTECASAADNGIGICRRKTKAAELKEGENFTTRCGISWKFLTKTPKGEFEKLRRANQVSKNRGVGYGVRYACTRNAKARDNCPFLMLSRESALWQI</sequence>
<feature type="region of interest" description="Disordered" evidence="1">
    <location>
        <begin position="1"/>
        <end position="51"/>
    </location>
</feature>
<accession>A0ABD2LCF1</accession>
<evidence type="ECO:0000256" key="1">
    <source>
        <dbReference type="SAM" id="MobiDB-lite"/>
    </source>
</evidence>
<evidence type="ECO:0000313" key="2">
    <source>
        <dbReference type="EMBL" id="KAL3112895.1"/>
    </source>
</evidence>
<dbReference type="Proteomes" id="UP001620626">
    <property type="component" value="Unassembled WGS sequence"/>
</dbReference>
<organism evidence="2 3">
    <name type="scientific">Heterodera trifolii</name>
    <dbReference type="NCBI Taxonomy" id="157864"/>
    <lineage>
        <taxon>Eukaryota</taxon>
        <taxon>Metazoa</taxon>
        <taxon>Ecdysozoa</taxon>
        <taxon>Nematoda</taxon>
        <taxon>Chromadorea</taxon>
        <taxon>Rhabditida</taxon>
        <taxon>Tylenchina</taxon>
        <taxon>Tylenchomorpha</taxon>
        <taxon>Tylenchoidea</taxon>
        <taxon>Heteroderidae</taxon>
        <taxon>Heteroderinae</taxon>
        <taxon>Heterodera</taxon>
    </lineage>
</organism>
<keyword evidence="3" id="KW-1185">Reference proteome</keyword>
<evidence type="ECO:0000313" key="3">
    <source>
        <dbReference type="Proteomes" id="UP001620626"/>
    </source>
</evidence>